<dbReference type="PANTHER" id="PTHR43003:SF5">
    <property type="entry name" value="DNA-3-METHYLADENINE GLYCOSYLASE"/>
    <property type="match status" value="1"/>
</dbReference>
<evidence type="ECO:0000256" key="3">
    <source>
        <dbReference type="ARBA" id="ARBA00012000"/>
    </source>
</evidence>
<dbReference type="InterPro" id="IPR003265">
    <property type="entry name" value="HhH-GPD_domain"/>
</dbReference>
<dbReference type="EC" id="3.2.2.21" evidence="3"/>
<dbReference type="GO" id="GO:0006285">
    <property type="term" value="P:base-excision repair, AP site formation"/>
    <property type="evidence" value="ECO:0007669"/>
    <property type="project" value="TreeGrafter"/>
</dbReference>
<reference evidence="7 8" key="1">
    <citation type="journal article" date="2016" name="Nat. Commun.">
        <title>Thousands of microbial genomes shed light on interconnected biogeochemical processes in an aquifer system.</title>
        <authorList>
            <person name="Anantharaman K."/>
            <person name="Brown C.T."/>
            <person name="Hug L.A."/>
            <person name="Sharon I."/>
            <person name="Castelle C.J."/>
            <person name="Probst A.J."/>
            <person name="Thomas B.C."/>
            <person name="Singh A."/>
            <person name="Wilkins M.J."/>
            <person name="Karaoz U."/>
            <person name="Brodie E.L."/>
            <person name="Williams K.H."/>
            <person name="Hubbard S.S."/>
            <person name="Banfield J.F."/>
        </authorList>
    </citation>
    <scope>NUCLEOTIDE SEQUENCE [LARGE SCALE GENOMIC DNA]</scope>
</reference>
<evidence type="ECO:0000256" key="1">
    <source>
        <dbReference type="ARBA" id="ARBA00000086"/>
    </source>
</evidence>
<evidence type="ECO:0000313" key="7">
    <source>
        <dbReference type="EMBL" id="OGZ94971.1"/>
    </source>
</evidence>
<dbReference type="GO" id="GO:0008725">
    <property type="term" value="F:DNA-3-methyladenine glycosylase activity"/>
    <property type="evidence" value="ECO:0007669"/>
    <property type="project" value="TreeGrafter"/>
</dbReference>
<organism evidence="7 8">
    <name type="scientific">Candidatus Sungbacteria bacterium RIFCSPHIGHO2_01_FULL_50_25</name>
    <dbReference type="NCBI Taxonomy" id="1802265"/>
    <lineage>
        <taxon>Bacteria</taxon>
        <taxon>Candidatus Sungiibacteriota</taxon>
    </lineage>
</organism>
<comment type="caution">
    <text evidence="7">The sequence shown here is derived from an EMBL/GenBank/DDBJ whole genome shotgun (WGS) entry which is preliminary data.</text>
</comment>
<dbReference type="GO" id="GO:0043916">
    <property type="term" value="F:DNA-7-methylguanine glycosylase activity"/>
    <property type="evidence" value="ECO:0007669"/>
    <property type="project" value="TreeGrafter"/>
</dbReference>
<dbReference type="Gene3D" id="1.10.1670.40">
    <property type="match status" value="1"/>
</dbReference>
<dbReference type="EMBL" id="MHQD01000045">
    <property type="protein sequence ID" value="OGZ94971.1"/>
    <property type="molecule type" value="Genomic_DNA"/>
</dbReference>
<dbReference type="GO" id="GO:0032131">
    <property type="term" value="F:alkylated DNA binding"/>
    <property type="evidence" value="ECO:0007669"/>
    <property type="project" value="TreeGrafter"/>
</dbReference>
<evidence type="ECO:0000256" key="2">
    <source>
        <dbReference type="ARBA" id="ARBA00010817"/>
    </source>
</evidence>
<dbReference type="InterPro" id="IPR011257">
    <property type="entry name" value="DNA_glycosylase"/>
</dbReference>
<evidence type="ECO:0000256" key="4">
    <source>
        <dbReference type="ARBA" id="ARBA00022763"/>
    </source>
</evidence>
<dbReference type="Gene3D" id="1.10.340.30">
    <property type="entry name" value="Hypothetical protein, domain 2"/>
    <property type="match status" value="1"/>
</dbReference>
<proteinExistence type="inferred from homology"/>
<keyword evidence="4" id="KW-0227">DNA damage</keyword>
<dbReference type="PANTHER" id="PTHR43003">
    <property type="entry name" value="DNA-3-METHYLADENINE GLYCOSYLASE"/>
    <property type="match status" value="1"/>
</dbReference>
<sequence>MNTLSALQYLARKDPVLKGIMKKASALRLEPDTKRSIFEALVRAIAHQQLHGRAARQILSRFLALFPETKKFPKPAMVLRIPAKKLRAVGFSRAKVKAIRDIAARAAKGKIPTKKETTQMSDEEVIAALLPLRGVGRWTAEMILIFTLGRTDVLPVDDFGIREGFRIAYKKRTQPKPKALAAYGARWAPWRSIASLYLWRVADKTKRARPS</sequence>
<dbReference type="Pfam" id="PF00730">
    <property type="entry name" value="HhH-GPD"/>
    <property type="match status" value="1"/>
</dbReference>
<dbReference type="AlphaFoldDB" id="A0A1G2K8U2"/>
<dbReference type="FunFam" id="1.10.340.30:FF:000004">
    <property type="entry name" value="DNA-3-methyladenine glycosylase II"/>
    <property type="match status" value="1"/>
</dbReference>
<comment type="similarity">
    <text evidence="2">Belongs to the alkylbase DNA glycosidase AlkA family.</text>
</comment>
<dbReference type="SMART" id="SM00478">
    <property type="entry name" value="ENDO3c"/>
    <property type="match status" value="1"/>
</dbReference>
<protein>
    <recommendedName>
        <fullName evidence="3">DNA-3-methyladenine glycosylase II</fullName>
        <ecNumber evidence="3">3.2.2.21</ecNumber>
    </recommendedName>
</protein>
<gene>
    <name evidence="7" type="ORF">A2847_02235</name>
</gene>
<keyword evidence="5" id="KW-0234">DNA repair</keyword>
<dbReference type="GO" id="GO:0006307">
    <property type="term" value="P:DNA alkylation repair"/>
    <property type="evidence" value="ECO:0007669"/>
    <property type="project" value="TreeGrafter"/>
</dbReference>
<dbReference type="CDD" id="cd00056">
    <property type="entry name" value="ENDO3c"/>
    <property type="match status" value="1"/>
</dbReference>
<dbReference type="GO" id="GO:0032993">
    <property type="term" value="C:protein-DNA complex"/>
    <property type="evidence" value="ECO:0007669"/>
    <property type="project" value="TreeGrafter"/>
</dbReference>
<feature type="domain" description="HhH-GPD" evidence="6">
    <location>
        <begin position="46"/>
        <end position="203"/>
    </location>
</feature>
<dbReference type="Proteomes" id="UP000178574">
    <property type="component" value="Unassembled WGS sequence"/>
</dbReference>
<evidence type="ECO:0000259" key="6">
    <source>
        <dbReference type="SMART" id="SM00478"/>
    </source>
</evidence>
<evidence type="ECO:0000313" key="8">
    <source>
        <dbReference type="Proteomes" id="UP000178574"/>
    </source>
</evidence>
<comment type="catalytic activity">
    <reaction evidence="1">
        <text>Hydrolysis of alkylated DNA, releasing 3-methyladenine, 3-methylguanine, 7-methylguanine and 7-methyladenine.</text>
        <dbReference type="EC" id="3.2.2.21"/>
    </reaction>
</comment>
<accession>A0A1G2K8U2</accession>
<dbReference type="InterPro" id="IPR051912">
    <property type="entry name" value="Alkylbase_DNA_Glycosylase/TA"/>
</dbReference>
<dbReference type="SUPFAM" id="SSF48150">
    <property type="entry name" value="DNA-glycosylase"/>
    <property type="match status" value="1"/>
</dbReference>
<evidence type="ECO:0000256" key="5">
    <source>
        <dbReference type="ARBA" id="ARBA00023204"/>
    </source>
</evidence>
<name>A0A1G2K8U2_9BACT</name>